<name>A0A8C5GPP6_GOUWI</name>
<dbReference type="InterPro" id="IPR046401">
    <property type="entry name" value="FITM1/2"/>
</dbReference>
<evidence type="ECO:0000313" key="9">
    <source>
        <dbReference type="Proteomes" id="UP000694680"/>
    </source>
</evidence>
<dbReference type="InterPro" id="IPR046402">
    <property type="entry name" value="FIT1"/>
</dbReference>
<keyword evidence="3 6" id="KW-0256">Endoplasmic reticulum</keyword>
<dbReference type="InterPro" id="IPR019388">
    <property type="entry name" value="FIT"/>
</dbReference>
<dbReference type="AlphaFoldDB" id="A0A8C5GPP6"/>
<evidence type="ECO:0000313" key="8">
    <source>
        <dbReference type="Ensembl" id="ENSGWIP00000033138.1"/>
    </source>
</evidence>
<evidence type="ECO:0000256" key="1">
    <source>
        <dbReference type="ARBA" id="ARBA00004477"/>
    </source>
</evidence>
<evidence type="ECO:0000256" key="2">
    <source>
        <dbReference type="ARBA" id="ARBA00022692"/>
    </source>
</evidence>
<feature type="transmembrane region" description="Helical" evidence="7">
    <location>
        <begin position="202"/>
        <end position="225"/>
    </location>
</feature>
<dbReference type="PANTHER" id="PTHR23129">
    <property type="entry name" value="ACYL-COENZYME A DIPHOSPHATASE FITM2"/>
    <property type="match status" value="1"/>
</dbReference>
<accession>A0A8C5GPP6</accession>
<dbReference type="Pfam" id="PF10261">
    <property type="entry name" value="FIT"/>
    <property type="match status" value="1"/>
</dbReference>
<keyword evidence="4 6" id="KW-1133">Transmembrane helix</keyword>
<evidence type="ECO:0000256" key="5">
    <source>
        <dbReference type="ARBA" id="ARBA00023136"/>
    </source>
</evidence>
<reference evidence="8" key="1">
    <citation type="submission" date="2020-06" db="EMBL/GenBank/DDBJ databases">
        <authorList>
            <consortium name="Wellcome Sanger Institute Data Sharing"/>
        </authorList>
    </citation>
    <scope>NUCLEOTIDE SEQUENCE [LARGE SCALE GENOMIC DNA]</scope>
</reference>
<reference evidence="8" key="2">
    <citation type="submission" date="2025-08" db="UniProtKB">
        <authorList>
            <consortium name="Ensembl"/>
        </authorList>
    </citation>
    <scope>IDENTIFICATION</scope>
</reference>
<comment type="caution">
    <text evidence="6">Lacks conserved residue(s) required for the propagation of feature annotation.</text>
</comment>
<keyword evidence="9" id="KW-1185">Reference proteome</keyword>
<sequence>IILKSVLELSTDLLGRILGSRLVRKHFHLLLSGMLLFGPAFSLWASNYSILTNANNYLYRKFLKSVWGWTFLLSGSFIILLSLSSHCSFFLCLRHLSRIILVGFLWVGCRKGLTLLEDTTGSCYEPVDSHISSSSSSSSSLLLLHEDQTKSSCLRANLQWRGYEVSQEVLVLCLSSLLLVEEISVFGRHVAQMKTPDPSLRIIFLLCVVLLLLWMFLLLCLLAYFPKFPSQQLGGALGYLGWRVLYQGWYQLGPSWSCPGLPEPGPGALLTSKDSEKHKLCVE</sequence>
<dbReference type="PANTHER" id="PTHR23129:SF3">
    <property type="entry name" value="FAT STORAGE-INDUCING TRANSMEMBRANE PROTEIN 1"/>
    <property type="match status" value="1"/>
</dbReference>
<comment type="function">
    <text evidence="6">May play a role in the formation of lipid droplets (LDs), which are storage organelles at the center of lipid and energy homeostasis. May directly bind to diacylglycerol (DAGs) and triacylglycerol.</text>
</comment>
<reference evidence="8" key="3">
    <citation type="submission" date="2025-09" db="UniProtKB">
        <authorList>
            <consortium name="Ensembl"/>
        </authorList>
    </citation>
    <scope>IDENTIFICATION</scope>
</reference>
<evidence type="ECO:0000256" key="3">
    <source>
        <dbReference type="ARBA" id="ARBA00022824"/>
    </source>
</evidence>
<organism evidence="8 9">
    <name type="scientific">Gouania willdenowi</name>
    <name type="common">Blunt-snouted clingfish</name>
    <name type="synonym">Lepadogaster willdenowi</name>
    <dbReference type="NCBI Taxonomy" id="441366"/>
    <lineage>
        <taxon>Eukaryota</taxon>
        <taxon>Metazoa</taxon>
        <taxon>Chordata</taxon>
        <taxon>Craniata</taxon>
        <taxon>Vertebrata</taxon>
        <taxon>Euteleostomi</taxon>
        <taxon>Actinopterygii</taxon>
        <taxon>Neopterygii</taxon>
        <taxon>Teleostei</taxon>
        <taxon>Neoteleostei</taxon>
        <taxon>Acanthomorphata</taxon>
        <taxon>Ovalentaria</taxon>
        <taxon>Blenniimorphae</taxon>
        <taxon>Blenniiformes</taxon>
        <taxon>Gobiesocoidei</taxon>
        <taxon>Gobiesocidae</taxon>
        <taxon>Gobiesocinae</taxon>
        <taxon>Gouania</taxon>
    </lineage>
</organism>
<feature type="transmembrane region" description="Helical" evidence="7">
    <location>
        <begin position="66"/>
        <end position="93"/>
    </location>
</feature>
<keyword evidence="5 6" id="KW-0472">Membrane</keyword>
<proteinExistence type="inferred from homology"/>
<dbReference type="GO" id="GO:0005789">
    <property type="term" value="C:endoplasmic reticulum membrane"/>
    <property type="evidence" value="ECO:0007669"/>
    <property type="project" value="UniProtKB-SubCell"/>
</dbReference>
<comment type="subcellular location">
    <subcellularLocation>
        <location evidence="1 6">Endoplasmic reticulum membrane</location>
        <topology evidence="1 6">Multi-pass membrane protein</topology>
    </subcellularLocation>
</comment>
<protein>
    <recommendedName>
        <fullName evidence="6">Fat storage-inducing transmembrane protein 1 homolog</fullName>
    </recommendedName>
    <alternativeName>
        <fullName evidence="6">FITM1-like protein</fullName>
    </alternativeName>
    <alternativeName>
        <fullName evidence="6">Fat-inducing protein 1</fullName>
    </alternativeName>
</protein>
<feature type="transmembrane region" description="Helical" evidence="7">
    <location>
        <begin position="27"/>
        <end position="46"/>
    </location>
</feature>
<dbReference type="GO" id="GO:0140042">
    <property type="term" value="P:lipid droplet formation"/>
    <property type="evidence" value="ECO:0007669"/>
    <property type="project" value="UniProtKB-UniRule"/>
</dbReference>
<evidence type="ECO:0000256" key="4">
    <source>
        <dbReference type="ARBA" id="ARBA00022989"/>
    </source>
</evidence>
<gene>
    <name evidence="8" type="primary">LOC114454390</name>
    <name evidence="6" type="synonym">FIT1</name>
    <name evidence="6" type="synonym">FITM1</name>
</gene>
<evidence type="ECO:0000256" key="6">
    <source>
        <dbReference type="HAMAP-Rule" id="MF_03229"/>
    </source>
</evidence>
<keyword evidence="2 6" id="KW-0812">Transmembrane</keyword>
<dbReference type="HAMAP" id="MF_03229">
    <property type="entry name" value="FITM1"/>
    <property type="match status" value="1"/>
</dbReference>
<dbReference type="Ensembl" id="ENSGWIT00000036042.1">
    <property type="protein sequence ID" value="ENSGWIP00000033138.1"/>
    <property type="gene ID" value="ENSGWIG00000017025.1"/>
</dbReference>
<comment type="similarity">
    <text evidence="6">Belongs to the FIT family. FIT1 subfamily.</text>
</comment>
<dbReference type="Proteomes" id="UP000694680">
    <property type="component" value="Chromosome 20"/>
</dbReference>
<dbReference type="GO" id="GO:0008654">
    <property type="term" value="P:phospholipid biosynthetic process"/>
    <property type="evidence" value="ECO:0007669"/>
    <property type="project" value="InterPro"/>
</dbReference>
<evidence type="ECO:0000256" key="7">
    <source>
        <dbReference type="SAM" id="Phobius"/>
    </source>
</evidence>
<dbReference type="GO" id="GO:0010945">
    <property type="term" value="F:coenzyme A diphosphatase activity"/>
    <property type="evidence" value="ECO:0007669"/>
    <property type="project" value="InterPro"/>
</dbReference>
<dbReference type="HAMAP" id="MF_03230">
    <property type="entry name" value="FITM2"/>
    <property type="match status" value="1"/>
</dbReference>